<reference evidence="2" key="1">
    <citation type="submission" date="2021-08" db="EMBL/GenBank/DDBJ databases">
        <title>WGS assembly of Ceratopteris richardii.</title>
        <authorList>
            <person name="Marchant D.B."/>
            <person name="Chen G."/>
            <person name="Jenkins J."/>
            <person name="Shu S."/>
            <person name="Leebens-Mack J."/>
            <person name="Grimwood J."/>
            <person name="Schmutz J."/>
            <person name="Soltis P."/>
            <person name="Soltis D."/>
            <person name="Chen Z.-H."/>
        </authorList>
    </citation>
    <scope>NUCLEOTIDE SEQUENCE</scope>
    <source>
        <strain evidence="2">Whitten #5841</strain>
        <tissue evidence="2">Leaf</tissue>
    </source>
</reference>
<dbReference type="EMBL" id="CM035430">
    <property type="protein sequence ID" value="KAH7298507.1"/>
    <property type="molecule type" value="Genomic_DNA"/>
</dbReference>
<dbReference type="AlphaFoldDB" id="A0A8T2RS77"/>
<dbReference type="Proteomes" id="UP000825935">
    <property type="component" value="Chromosome 25"/>
</dbReference>
<dbReference type="Pfam" id="PF13837">
    <property type="entry name" value="Myb_DNA-bind_4"/>
    <property type="match status" value="1"/>
</dbReference>
<accession>A0A8T2RS77</accession>
<dbReference type="PANTHER" id="PTHR33492:SF11">
    <property type="entry name" value="OS04G0670900 PROTEIN"/>
    <property type="match status" value="1"/>
</dbReference>
<organism evidence="2 3">
    <name type="scientific">Ceratopteris richardii</name>
    <name type="common">Triangle waterfern</name>
    <dbReference type="NCBI Taxonomy" id="49495"/>
    <lineage>
        <taxon>Eukaryota</taxon>
        <taxon>Viridiplantae</taxon>
        <taxon>Streptophyta</taxon>
        <taxon>Embryophyta</taxon>
        <taxon>Tracheophyta</taxon>
        <taxon>Polypodiopsida</taxon>
        <taxon>Polypodiidae</taxon>
        <taxon>Polypodiales</taxon>
        <taxon>Pteridineae</taxon>
        <taxon>Pteridaceae</taxon>
        <taxon>Parkerioideae</taxon>
        <taxon>Ceratopteris</taxon>
    </lineage>
</organism>
<dbReference type="InterPro" id="IPR001005">
    <property type="entry name" value="SANT/Myb"/>
</dbReference>
<dbReference type="OMA" id="SSERWDE"/>
<feature type="domain" description="Myb-like" evidence="1">
    <location>
        <begin position="114"/>
        <end position="189"/>
    </location>
</feature>
<keyword evidence="3" id="KW-1185">Reference proteome</keyword>
<dbReference type="Gene3D" id="1.10.10.60">
    <property type="entry name" value="Homeodomain-like"/>
    <property type="match status" value="1"/>
</dbReference>
<sequence length="400" mass="44943">MCKMEDPHSVINMSQLIATSQAIRLSPFPNLGYAEHVGEMPFDLNSSQKLSQHIMRAPNANGLVPETEKRDFDTSPTVHGNIGLTAGPEMVISDGILDFPADKAVLEGGGPTKLTQRSRCHWSHNEIMALFHAKKAEADKYDNDFLENDKGGKKARVPPERWDEIAEFCRAMGSNKSASQCKDKWERIWLAFRKITDWEKQPPPGKRSFWTMQGDEREKEGFPRVFDKELYDAMAAQFGFIKSIDLATIVIDSSVVDDSVVTVTNAGSELNNNAILAVEDIPMVVDDQVSALPGDKRKSAEYSSSNKARLEGKKKRVVYGVYKVEKVDQNGSSKNSTSKIDDFNERKLLLEERRLKLAEKRFQLEEKKLEATIEIGKGLITSMERMTHTISSLGMFSYQT</sequence>
<dbReference type="PANTHER" id="PTHR33492">
    <property type="entry name" value="OSJNBA0043A12.37 PROTEIN-RELATED"/>
    <property type="match status" value="1"/>
</dbReference>
<comment type="caution">
    <text evidence="2">The sequence shown here is derived from an EMBL/GenBank/DDBJ whole genome shotgun (WGS) entry which is preliminary data.</text>
</comment>
<evidence type="ECO:0000313" key="2">
    <source>
        <dbReference type="EMBL" id="KAH7298507.1"/>
    </source>
</evidence>
<dbReference type="PROSITE" id="PS50090">
    <property type="entry name" value="MYB_LIKE"/>
    <property type="match status" value="1"/>
</dbReference>
<evidence type="ECO:0000259" key="1">
    <source>
        <dbReference type="PROSITE" id="PS50090"/>
    </source>
</evidence>
<dbReference type="OrthoDB" id="1927263at2759"/>
<dbReference type="InterPro" id="IPR044822">
    <property type="entry name" value="Myb_DNA-bind_4"/>
</dbReference>
<gene>
    <name evidence="2" type="ORF">KP509_25G047200</name>
</gene>
<name>A0A8T2RS77_CERRI</name>
<proteinExistence type="predicted"/>
<evidence type="ECO:0000313" key="3">
    <source>
        <dbReference type="Proteomes" id="UP000825935"/>
    </source>
</evidence>
<protein>
    <recommendedName>
        <fullName evidence="1">Myb-like domain-containing protein</fullName>
    </recommendedName>
</protein>